<comment type="subcellular location">
    <subcellularLocation>
        <location evidence="1">Bacterial flagellum basal body</location>
    </subcellularLocation>
    <subcellularLocation>
        <location evidence="2">Cell membrane</location>
        <topology evidence="2">Peripheral membrane protein</topology>
    </subcellularLocation>
</comment>
<dbReference type="Gene3D" id="2.30.330.10">
    <property type="entry name" value="SpoA-like"/>
    <property type="match status" value="1"/>
</dbReference>
<keyword evidence="12" id="KW-0282">Flagellum</keyword>
<dbReference type="GO" id="GO:0071978">
    <property type="term" value="P:bacterial-type flagellum-dependent swarming motility"/>
    <property type="evidence" value="ECO:0007669"/>
    <property type="project" value="TreeGrafter"/>
</dbReference>
<dbReference type="Proteomes" id="UP000246073">
    <property type="component" value="Unassembled WGS sequence"/>
</dbReference>
<keyword evidence="6" id="KW-0145">Chemotaxis</keyword>
<dbReference type="GO" id="GO:0003774">
    <property type="term" value="F:cytoskeletal motor activity"/>
    <property type="evidence" value="ECO:0007669"/>
    <property type="project" value="InterPro"/>
</dbReference>
<keyword evidence="8" id="KW-0472">Membrane</keyword>
<dbReference type="EMBL" id="OOFM01000004">
    <property type="protein sequence ID" value="SPL64093.1"/>
    <property type="molecule type" value="Genomic_DNA"/>
</dbReference>
<name>A0A2P9HJD5_9HYPH</name>
<evidence type="ECO:0000256" key="8">
    <source>
        <dbReference type="ARBA" id="ARBA00023136"/>
    </source>
</evidence>
<keyword evidence="12" id="KW-0966">Cell projection</keyword>
<dbReference type="Gene3D" id="3.40.1550.10">
    <property type="entry name" value="CheC-like"/>
    <property type="match status" value="1"/>
</dbReference>
<dbReference type="AlphaFoldDB" id="A0A2P9HJD5"/>
<dbReference type="Pfam" id="PF01052">
    <property type="entry name" value="FliMN_C"/>
    <property type="match status" value="1"/>
</dbReference>
<feature type="domain" description="Flagellar motor switch protein FliN-like C-terminal" evidence="11">
    <location>
        <begin position="249"/>
        <end position="320"/>
    </location>
</feature>
<dbReference type="InterPro" id="IPR028976">
    <property type="entry name" value="CheC-like_sf"/>
</dbReference>
<evidence type="ECO:0000313" key="13">
    <source>
        <dbReference type="Proteomes" id="UP000246073"/>
    </source>
</evidence>
<evidence type="ECO:0000259" key="11">
    <source>
        <dbReference type="Pfam" id="PF01052"/>
    </source>
</evidence>
<keyword evidence="12" id="KW-0969">Cilium</keyword>
<evidence type="ECO:0000256" key="2">
    <source>
        <dbReference type="ARBA" id="ARBA00004202"/>
    </source>
</evidence>
<evidence type="ECO:0000256" key="4">
    <source>
        <dbReference type="ARBA" id="ARBA00021898"/>
    </source>
</evidence>
<evidence type="ECO:0000256" key="1">
    <source>
        <dbReference type="ARBA" id="ARBA00004117"/>
    </source>
</evidence>
<evidence type="ECO:0000256" key="5">
    <source>
        <dbReference type="ARBA" id="ARBA00022475"/>
    </source>
</evidence>
<dbReference type="SUPFAM" id="SSF101801">
    <property type="entry name" value="Surface presentation of antigens (SPOA)"/>
    <property type="match status" value="1"/>
</dbReference>
<dbReference type="GO" id="GO:0005886">
    <property type="term" value="C:plasma membrane"/>
    <property type="evidence" value="ECO:0007669"/>
    <property type="project" value="UniProtKB-SubCell"/>
</dbReference>
<evidence type="ECO:0000256" key="7">
    <source>
        <dbReference type="ARBA" id="ARBA00022779"/>
    </source>
</evidence>
<sequence length="333" mass="36110">MTTPETTPETSVETTMAEQHRKNNVLADNLLRAAGLSGDDLKSLAHVFKDASTHFCERLKHGCAAAFEVEAGAVESTDDAGFAAILDSAAIIAPLKVERWGSTLYLTVDAPLVFLIIEAMYGAQGNLGQVDVERPFGMVEHKISALLSGHLAGALDQVFNAGSLSGWVANAQSMFVAGECIDIAEFDRTDFERSRLFACRIDVTAAGKTGQVHLLLPRSTHKPMQDAVAAFLRRPMNQADPSWAKKLRQEVSRARIELEGFIQQGSMTLDALSKLEIGQVLKLPADAMEQVRLRSGNQQLFKCSLGKSGIHFTVKVGDPVNQEEDFIDELVAG</sequence>
<evidence type="ECO:0000256" key="10">
    <source>
        <dbReference type="ARBA" id="ARBA00025044"/>
    </source>
</evidence>
<dbReference type="InterPro" id="IPR001543">
    <property type="entry name" value="FliN-like_C"/>
</dbReference>
<dbReference type="GO" id="GO:0009425">
    <property type="term" value="C:bacterial-type flagellum basal body"/>
    <property type="evidence" value="ECO:0007669"/>
    <property type="project" value="UniProtKB-SubCell"/>
</dbReference>
<keyword evidence="5" id="KW-1003">Cell membrane</keyword>
<dbReference type="PANTHER" id="PTHR30034">
    <property type="entry name" value="FLAGELLAR MOTOR SWITCH PROTEIN FLIM"/>
    <property type="match status" value="1"/>
</dbReference>
<comment type="function">
    <text evidence="10">FliM is one of three proteins (FliG, FliN, FliM) that forms the rotor-mounted switch complex (C ring), located at the base of the basal body. This complex interacts with the CheY and CheZ chemotaxis proteins, in addition to contacting components of the motor that determine the direction of flagellar rotation.</text>
</comment>
<keyword evidence="9" id="KW-0975">Bacterial flagellum</keyword>
<dbReference type="GO" id="GO:0050918">
    <property type="term" value="P:positive chemotaxis"/>
    <property type="evidence" value="ECO:0007669"/>
    <property type="project" value="TreeGrafter"/>
</dbReference>
<evidence type="ECO:0000256" key="3">
    <source>
        <dbReference type="ARBA" id="ARBA00011049"/>
    </source>
</evidence>
<organism evidence="12 13">
    <name type="scientific">Ochrobactrum soli</name>
    <dbReference type="NCBI Taxonomy" id="2448455"/>
    <lineage>
        <taxon>Bacteria</taxon>
        <taxon>Pseudomonadati</taxon>
        <taxon>Pseudomonadota</taxon>
        <taxon>Alphaproteobacteria</taxon>
        <taxon>Hyphomicrobiales</taxon>
        <taxon>Brucellaceae</taxon>
        <taxon>Brucella/Ochrobactrum group</taxon>
        <taxon>Ochrobactrum</taxon>
    </lineage>
</organism>
<evidence type="ECO:0000313" key="12">
    <source>
        <dbReference type="EMBL" id="SPL64093.1"/>
    </source>
</evidence>
<reference evidence="13" key="1">
    <citation type="submission" date="2017-12" db="EMBL/GenBank/DDBJ databases">
        <authorList>
            <person name="Diaz M."/>
        </authorList>
    </citation>
    <scope>NUCLEOTIDE SEQUENCE [LARGE SCALE GENOMIC DNA]</scope>
    <source>
        <strain evidence="13">FI11154</strain>
    </source>
</reference>
<evidence type="ECO:0000256" key="6">
    <source>
        <dbReference type="ARBA" id="ARBA00022500"/>
    </source>
</evidence>
<accession>A0A2P9HJD5</accession>
<proteinExistence type="inferred from homology"/>
<evidence type="ECO:0000256" key="9">
    <source>
        <dbReference type="ARBA" id="ARBA00023143"/>
    </source>
</evidence>
<protein>
    <recommendedName>
        <fullName evidence="4">Flagellar motor switch protein FliM</fullName>
    </recommendedName>
</protein>
<dbReference type="PANTHER" id="PTHR30034:SF3">
    <property type="entry name" value="FLAGELLAR MOTOR SWITCH PROTEIN FLIM"/>
    <property type="match status" value="1"/>
</dbReference>
<gene>
    <name evidence="12" type="ORF">OHAE_4025</name>
</gene>
<keyword evidence="7" id="KW-0283">Flagellar rotation</keyword>
<comment type="similarity">
    <text evidence="3">Belongs to the FliM family.</text>
</comment>
<dbReference type="InterPro" id="IPR036429">
    <property type="entry name" value="SpoA-like_sf"/>
</dbReference>